<feature type="region of interest" description="Disordered" evidence="14">
    <location>
        <begin position="94"/>
        <end position="125"/>
    </location>
</feature>
<feature type="region of interest" description="Disordered" evidence="14">
    <location>
        <begin position="470"/>
        <end position="497"/>
    </location>
</feature>
<reference evidence="21" key="1">
    <citation type="submission" date="2022-01" db="EMBL/GenBank/DDBJ databases">
        <authorList>
            <person name="Braso-Vives M."/>
        </authorList>
    </citation>
    <scope>NUCLEOTIDE SEQUENCE</scope>
</reference>
<keyword evidence="5 16" id="KW-0732">Signal</keyword>
<feature type="disulfide bond" evidence="13">
    <location>
        <begin position="1250"/>
        <end position="1259"/>
    </location>
</feature>
<dbReference type="PROSITE" id="PS50092">
    <property type="entry name" value="TSP1"/>
    <property type="match status" value="1"/>
</dbReference>
<evidence type="ECO:0000256" key="3">
    <source>
        <dbReference type="ARBA" id="ARBA00022583"/>
    </source>
</evidence>
<feature type="signal peptide" evidence="16">
    <location>
        <begin position="1"/>
        <end position="23"/>
    </location>
</feature>
<comment type="caution">
    <text evidence="13">Lacks conserved residue(s) required for the propagation of feature annotation.</text>
</comment>
<dbReference type="Gene3D" id="2.20.100.10">
    <property type="entry name" value="Thrombospondin type-1 (TSP1) repeat"/>
    <property type="match status" value="1"/>
</dbReference>
<feature type="region of interest" description="Disordered" evidence="14">
    <location>
        <begin position="706"/>
        <end position="742"/>
    </location>
</feature>
<feature type="domain" description="EGF-like" evidence="18">
    <location>
        <begin position="2643"/>
        <end position="2684"/>
    </location>
</feature>
<dbReference type="Pfam" id="PF01390">
    <property type="entry name" value="SEA"/>
    <property type="match status" value="1"/>
</dbReference>
<comment type="subcellular location">
    <subcellularLocation>
        <location evidence="1">Membrane</location>
        <topology evidence="1">Single-pass type I membrane protein</topology>
    </subcellularLocation>
</comment>
<name>A0A8J9W2C1_BRALA</name>
<gene>
    <name evidence="21" type="primary">MUC4</name>
    <name evidence="21" type="ORF">BLAG_LOCUS669</name>
</gene>
<dbReference type="Proteomes" id="UP000838412">
    <property type="component" value="Chromosome 1"/>
</dbReference>
<dbReference type="CDD" id="cd00054">
    <property type="entry name" value="EGF_CA"/>
    <property type="match status" value="7"/>
</dbReference>
<evidence type="ECO:0000259" key="17">
    <source>
        <dbReference type="PROSITE" id="PS50024"/>
    </source>
</evidence>
<evidence type="ECO:0000256" key="1">
    <source>
        <dbReference type="ARBA" id="ARBA00004479"/>
    </source>
</evidence>
<dbReference type="PANTHER" id="PTHR24050">
    <property type="entry name" value="PA14 DOMAIN-CONTAINING PROTEIN"/>
    <property type="match status" value="1"/>
</dbReference>
<feature type="region of interest" description="Disordered" evidence="14">
    <location>
        <begin position="1039"/>
        <end position="1059"/>
    </location>
</feature>
<feature type="domain" description="EGF-like" evidence="18">
    <location>
        <begin position="1416"/>
        <end position="1456"/>
    </location>
</feature>
<dbReference type="Pfam" id="PF07645">
    <property type="entry name" value="EGF_CA"/>
    <property type="match status" value="8"/>
</dbReference>
<keyword evidence="8 15" id="KW-1133">Transmembrane helix</keyword>
<dbReference type="SUPFAM" id="SSF82895">
    <property type="entry name" value="TSP-1 type 1 repeat"/>
    <property type="match status" value="1"/>
</dbReference>
<dbReference type="InterPro" id="IPR009030">
    <property type="entry name" value="Growth_fac_rcpt_cys_sf"/>
</dbReference>
<dbReference type="InterPro" id="IPR049883">
    <property type="entry name" value="NOTCH1_EGF-like"/>
</dbReference>
<dbReference type="Pfam" id="PF00090">
    <property type="entry name" value="TSP_1"/>
    <property type="match status" value="1"/>
</dbReference>
<dbReference type="SMART" id="SM00216">
    <property type="entry name" value="VWD"/>
    <property type="match status" value="1"/>
</dbReference>
<dbReference type="SMART" id="SM00179">
    <property type="entry name" value="EGF_CA"/>
    <property type="match status" value="12"/>
</dbReference>
<evidence type="ECO:0000256" key="8">
    <source>
        <dbReference type="ARBA" id="ARBA00022989"/>
    </source>
</evidence>
<feature type="transmembrane region" description="Helical" evidence="15">
    <location>
        <begin position="2958"/>
        <end position="2983"/>
    </location>
</feature>
<evidence type="ECO:0000256" key="5">
    <source>
        <dbReference type="ARBA" id="ARBA00022729"/>
    </source>
</evidence>
<feature type="domain" description="EGF-like" evidence="18">
    <location>
        <begin position="2919"/>
        <end position="2955"/>
    </location>
</feature>
<dbReference type="PANTHER" id="PTHR24050:SF27">
    <property type="entry name" value="FIBRILLIN-1"/>
    <property type="match status" value="1"/>
</dbReference>
<dbReference type="Gene3D" id="3.30.70.960">
    <property type="entry name" value="SEA domain"/>
    <property type="match status" value="1"/>
</dbReference>
<proteinExistence type="predicted"/>
<feature type="compositionally biased region" description="Low complexity" evidence="14">
    <location>
        <begin position="3205"/>
        <end position="3216"/>
    </location>
</feature>
<feature type="domain" description="EGF-like" evidence="18">
    <location>
        <begin position="2556"/>
        <end position="2601"/>
    </location>
</feature>
<evidence type="ECO:0000256" key="10">
    <source>
        <dbReference type="ARBA" id="ARBA00023157"/>
    </source>
</evidence>
<evidence type="ECO:0000256" key="6">
    <source>
        <dbReference type="ARBA" id="ARBA00022737"/>
    </source>
</evidence>
<protein>
    <submittedName>
        <fullName evidence="21">MUC4 protein</fullName>
    </submittedName>
</protein>
<organism evidence="21 22">
    <name type="scientific">Branchiostoma lanceolatum</name>
    <name type="common">Common lancelet</name>
    <name type="synonym">Amphioxus lanceolatum</name>
    <dbReference type="NCBI Taxonomy" id="7740"/>
    <lineage>
        <taxon>Eukaryota</taxon>
        <taxon>Metazoa</taxon>
        <taxon>Chordata</taxon>
        <taxon>Cephalochordata</taxon>
        <taxon>Leptocardii</taxon>
        <taxon>Amphioxiformes</taxon>
        <taxon>Branchiostomatidae</taxon>
        <taxon>Branchiostoma</taxon>
    </lineage>
</organism>
<feature type="domain" description="VWFD" evidence="20">
    <location>
        <begin position="1868"/>
        <end position="2073"/>
    </location>
</feature>
<evidence type="ECO:0000256" key="4">
    <source>
        <dbReference type="ARBA" id="ARBA00022692"/>
    </source>
</evidence>
<dbReference type="GO" id="GO:0005509">
    <property type="term" value="F:calcium ion binding"/>
    <property type="evidence" value="ECO:0007669"/>
    <property type="project" value="InterPro"/>
</dbReference>
<feature type="region of interest" description="Disordered" evidence="14">
    <location>
        <begin position="3168"/>
        <end position="3217"/>
    </location>
</feature>
<feature type="region of interest" description="Disordered" evidence="14">
    <location>
        <begin position="230"/>
        <end position="278"/>
    </location>
</feature>
<evidence type="ECO:0000256" key="11">
    <source>
        <dbReference type="ARBA" id="ARBA00023170"/>
    </source>
</evidence>
<feature type="domain" description="EGF-like" evidence="18">
    <location>
        <begin position="2386"/>
        <end position="2430"/>
    </location>
</feature>
<dbReference type="SUPFAM" id="SSF57184">
    <property type="entry name" value="Growth factor receptor domain"/>
    <property type="match status" value="4"/>
</dbReference>
<feature type="domain" description="SEA" evidence="17">
    <location>
        <begin position="1125"/>
        <end position="1232"/>
    </location>
</feature>
<feature type="compositionally biased region" description="Low complexity" evidence="14">
    <location>
        <begin position="1002"/>
        <end position="1015"/>
    </location>
</feature>
<feature type="region of interest" description="Disordered" evidence="14">
    <location>
        <begin position="942"/>
        <end position="968"/>
    </location>
</feature>
<feature type="chain" id="PRO_5035462622" evidence="16">
    <location>
        <begin position="24"/>
        <end position="3261"/>
    </location>
</feature>
<dbReference type="PROSITE" id="PS50024">
    <property type="entry name" value="SEA"/>
    <property type="match status" value="1"/>
</dbReference>
<dbReference type="OrthoDB" id="4405280at2759"/>
<evidence type="ECO:0000259" key="19">
    <source>
        <dbReference type="PROSITE" id="PS50856"/>
    </source>
</evidence>
<dbReference type="GO" id="GO:0071944">
    <property type="term" value="C:cell periphery"/>
    <property type="evidence" value="ECO:0007669"/>
    <property type="project" value="UniProtKB-ARBA"/>
</dbReference>
<dbReference type="Pfam" id="PF06119">
    <property type="entry name" value="NIDO"/>
    <property type="match status" value="1"/>
</dbReference>
<keyword evidence="9 15" id="KW-0472">Membrane</keyword>
<dbReference type="InterPro" id="IPR000082">
    <property type="entry name" value="SEA_dom"/>
</dbReference>
<dbReference type="SUPFAM" id="SSF82671">
    <property type="entry name" value="SEA domain"/>
    <property type="match status" value="1"/>
</dbReference>
<keyword evidence="12" id="KW-0325">Glycoprotein</keyword>
<dbReference type="SMART" id="SM00181">
    <property type="entry name" value="EGF"/>
    <property type="match status" value="18"/>
</dbReference>
<dbReference type="InterPro" id="IPR056619">
    <property type="entry name" value="C8-3_MUC4"/>
</dbReference>
<feature type="disulfide bond" evidence="13">
    <location>
        <begin position="2945"/>
        <end position="2954"/>
    </location>
</feature>
<evidence type="ECO:0000256" key="16">
    <source>
        <dbReference type="SAM" id="SignalP"/>
    </source>
</evidence>
<dbReference type="InterPro" id="IPR000742">
    <property type="entry name" value="EGF"/>
</dbReference>
<feature type="compositionally biased region" description="Low complexity" evidence="14">
    <location>
        <begin position="107"/>
        <end position="121"/>
    </location>
</feature>
<dbReference type="SUPFAM" id="SSF57196">
    <property type="entry name" value="EGF/Laminin"/>
    <property type="match status" value="4"/>
</dbReference>
<dbReference type="InterPro" id="IPR036383">
    <property type="entry name" value="TSP1_rpt_sf"/>
</dbReference>
<keyword evidence="3" id="KW-0254">Endocytosis</keyword>
<feature type="domain" description="EGF-like" evidence="18">
    <location>
        <begin position="2249"/>
        <end position="2290"/>
    </location>
</feature>
<keyword evidence="22" id="KW-1185">Reference proteome</keyword>
<dbReference type="InterPro" id="IPR003886">
    <property type="entry name" value="NIDO_dom"/>
</dbReference>
<evidence type="ECO:0000259" key="20">
    <source>
        <dbReference type="PROSITE" id="PS51233"/>
    </source>
</evidence>
<feature type="compositionally biased region" description="Polar residues" evidence="14">
    <location>
        <begin position="3186"/>
        <end position="3198"/>
    </location>
</feature>
<dbReference type="SMART" id="SM00723">
    <property type="entry name" value="AMOP"/>
    <property type="match status" value="1"/>
</dbReference>
<feature type="region of interest" description="Disordered" evidence="14">
    <location>
        <begin position="1002"/>
        <end position="1023"/>
    </location>
</feature>
<dbReference type="InterPro" id="IPR001846">
    <property type="entry name" value="VWF_type-D"/>
</dbReference>
<dbReference type="InterPro" id="IPR000152">
    <property type="entry name" value="EGF-type_Asp/Asn_hydroxyl_site"/>
</dbReference>
<keyword evidence="4 15" id="KW-0812">Transmembrane</keyword>
<evidence type="ECO:0000256" key="9">
    <source>
        <dbReference type="ARBA" id="ARBA00023136"/>
    </source>
</evidence>
<evidence type="ECO:0000256" key="15">
    <source>
        <dbReference type="SAM" id="Phobius"/>
    </source>
</evidence>
<dbReference type="InterPro" id="IPR000884">
    <property type="entry name" value="TSP1_rpt"/>
</dbReference>
<dbReference type="PROSITE" id="PS00022">
    <property type="entry name" value="EGF_1"/>
    <property type="match status" value="3"/>
</dbReference>
<evidence type="ECO:0000256" key="14">
    <source>
        <dbReference type="SAM" id="MobiDB-lite"/>
    </source>
</evidence>
<dbReference type="SMART" id="SM00209">
    <property type="entry name" value="TSP1"/>
    <property type="match status" value="1"/>
</dbReference>
<keyword evidence="2 13" id="KW-0245">EGF-like domain</keyword>
<accession>A0A8J9W2C1</accession>
<dbReference type="PROSITE" id="PS50856">
    <property type="entry name" value="AMOP"/>
    <property type="match status" value="1"/>
</dbReference>
<dbReference type="GO" id="GO:0016020">
    <property type="term" value="C:membrane"/>
    <property type="evidence" value="ECO:0007669"/>
    <property type="project" value="UniProtKB-SubCell"/>
</dbReference>
<keyword evidence="10 13" id="KW-1015">Disulfide bond</keyword>
<feature type="domain" description="EGF-like" evidence="18">
    <location>
        <begin position="1374"/>
        <end position="1413"/>
    </location>
</feature>
<feature type="domain" description="EGF-like" evidence="18">
    <location>
        <begin position="1224"/>
        <end position="1260"/>
    </location>
</feature>
<evidence type="ECO:0000256" key="7">
    <source>
        <dbReference type="ARBA" id="ARBA00022837"/>
    </source>
</evidence>
<feature type="region of interest" description="Disordered" evidence="14">
    <location>
        <begin position="1067"/>
        <end position="1086"/>
    </location>
</feature>
<feature type="domain" description="EGF-like" evidence="18">
    <location>
        <begin position="2602"/>
        <end position="2642"/>
    </location>
</feature>
<dbReference type="PROSITE" id="PS01186">
    <property type="entry name" value="EGF_2"/>
    <property type="match status" value="5"/>
</dbReference>
<sequence>MLLRIAMVLTMVLQVCRVQQVVAGDHISSPDSSCQCAEHSNMTIVPGVGRRHRARRILQVDTDTMAEVVGTTGRMSTLFEEDATTEMSPIMPTTEELRPTSQKVTTKEPITAAKTTEAAAEVPSTEVDATTVIPTTDATHVTSGVTTILPTTEVTTPKATSQTTTAPATKGATISTTDVTTVPTTEMDTTVEPTTLKTTTETTSAPTTTIGTTDVTTEPTMITTDVTTDMDTTAKPTTPGTSTESTSVPMTTIRTTDVTTEPTTQTDTTVESTTPTTELTLSTTAQTTTAAKLSTPAPGTESIVTTMLPSTEMPTTEMDTTVEPTTLKTTTETTSGSTTTIRTTDVTTEPTTEMDTTMKPTTPRITTQTTSSPTTTIRTTVEPTTEIDTTMKPTTLKTTTETTSAPTTTIRTTDVTTEPTTEMDTTMKPTTLKTTTETTSAPTTTIRTTDVTTERTTEMDTTMKPTTLKTKTETTSAPTTTIGTTDVTTEPTTEMDTTMKPTTLKTKIETTSAPTTTIGTTDVTTEPTTEMDTTMKPTTLKTKTETTSAPTTTIGTTDVTTQPTIEIDTTMKPTTLKTTTETTSAPTTTIRTTDETTQPTTEMDTTMKPTTPRITTQTTSAPTTTIRTTVEPTTEIDTTMKPTTLKTTTETTSAPTTTIGTTDVTTQPTTEIDTTMKPTTLKTTTETTSAPTTTIRTTVEPTTEIDTTMKPTTPRITTQTTSAPTTTIRTTVEPTTPSTSAPMTEIMTELPTTILETTLLPTTELPTTELPTTEATTRITTVPTTQEKTLATTAATTPRPTTHITTVPTTKDTTVVTTASTTTPGATTRATTALTTKKETTVAATTSQVTTQATTISTTVKATTPQITTQTTSAPTTTEKYTTVVTTAATTPGVTTQTTVPTTARITTATTLPITTQVITSAPTTTQKDTTLLTTAVTTPRMTTQTTPQITTQMTTSPTTEKTTSTTTVTTQQITTQKTSAPTTKKDTTVVTTAVTTPGMTTLTTTVPTTPPITTQMSSSARTITRRDTTVLTTSVTTPPITTQMTTSPTTMKTTAATTTKVTTSQITTQTSTTQPTKTPRTTTVMTTPPAVCNSGCDEHADGLSNGTCQCRKGFSGNGTTCELVSSGFSQSVRFTGLAYRATLADCTSDDYVATKAQLETTVTEIYSDTSIAAQLYSVTVTDFSSGSLIVQMTVTTDPAAGITYDVLEAAFISSVGINLDVNTTEICYSSHCSNGGSCQVGNVSRSCECSMYYTGEKCETQVLDGQYGEWSSWSNCLSTCGQGSQIRTRQCDSPPPSGNGRYCNGSSVEFRACDLPDCPKGHIDWCTAEEDRCSQTSGAGNCFLVAPDYDCYCDHGYQMILSNNDTEFVRCQDMDECALGWDHCEPDFATCTNTIGGYTCTCKAGYKGDGFQCQDIDECQEQSNTTRCDPHASCVNTEGSYNCTCNLGYHSTSQQGTGFVGQCRENRLFPFGEETNDKLLDIPPGNGEVISSPIKVPYGLPVPGGLCNDLCVTENGLIVATNGENYYGIPGLRNPGPLSQVLGKETDLCAIFSPFWANNRFTQLLPGMAPKVWFNTYTADEPVTGLVNSAIRRTKPSSGNFTAAFVFIATWQRMVPPWLADSTEENTFQAVVATDYYHTYVMYRYRDRYMTWVPVLPLLVYYLDGYPARIGYAVRTASSTYSIEDPNSAWWSRSNNDINAYRVSQKVSQTTGKQGQIFYQVDNNGDDYINARLACDNWARDEPDVSNYAANLIGTCPRYFRQARAESGRWILTSANCFSKAFTLSTGGNYECCYNNVGALIDSVSRFGSGAGFLHRYRKDMNTNSTYYKNDYLPRIWCCEMSGDDNFCSKFRRKRPIASSRNYRHTVQASGLGDPHITTLDGATFSFNGHGEFLLLRNTSDSPHSFELQARTKRPVINGVEVRGTVYSGIAFKQPSEAVEVHLSSGSPGFYVVINGVELQKEEVIAGKTFSDGRVFAQNDNAGNLTGILVSFPSGISISVTRGLNLLSYVVGMPGEMSGKLQGILGNLNGNASDDFILPNGSPYPTSNPSKLQDSAIFPFGQAWSLRNVSSLQGVDVSTVTLFTRYPSGSSAASYGDDSFRPKFFTSDLDVLFDGNTTFKNQAIAACGGENNTQCLHDIAVTGLIEVGLATTQGLLAFQQATAVLANNPPNMTAPSEVRVKVGETFTVTLRATDEQPVVNFTLSGSGTLTQSAGLEANFVWTPTSTNKTTISWTATDILNAATTVFPDITVCGCVNLGTCNYDNVGVRTEGFGVATCVCPNGWGGQFCEQDIDGCSGNPCFQGVTCKDQPAPLMANQTGYECGPCPGSMIGNGEQCEDLNECLLDKNDSRACQCVNADCINTAGSYSCNCFQGYHKDGDSFVCVDINECRQPTQNDCDDNHGYCNNTDGGYVCGCRPGYELQSDGKTCSDINECLVNNGGCDRLCVNTDGEHECECGAAYYLHSDGRTCLELDECMAGSRCEHVCVDHVGYYECQCHPHFNLDVNARTCTPFYNCSVNNSCHPQPIGGCAANSTGAEFCVCDFGYELQANNSCQDIDECARGTDICDENARECRNTPGSYECICKDGFRQSTERGGRKCDNIDECSVNNGNCSQKCEDTQGSFYCRCQMGYYLDTDGRTCININECAANTTNDCSTNAVCRDEDGGFYCNCRQGYEGDGSLCGDVNECLQTGDVGQGGCKVGCRNFLGGYECICAPGFVLANDSVSCIAKNSCDSSPCDHFCTNLVDSYNCSCRENYKLHSDGRTCVEIECHKGCHEHAEYVFNGTDSFCRCKTGWSGDGSTLCEIDSAGFGLELSFGDLVFTSDLTDCRTDVHKNIRKQIELALTMFFETHFNQTIRSAFQSVSTSEFRSGSVVASTLLTTDPSAALTNADITKAFVNGARNTSIDLMGLNVSDITYQAFCYKGYCQNGGSCSIQNKAKTCSCPLQYTGARCQINIVSVVSGTTAGFFAVFLVLGIFIIVLRNQTLEEKAKKYKPTFAKPSHRWLADPSAMDKADSRENLYDIQVTRFLPGVRKRHKSATHSFGASSIAGAIKDKEIYEEIFMSSMRYRLPRPVIDPRALQALMDMITPSIDGRHSVSARSVMSIDIGDRFSMGRTESAAGDDARSMVFGPEMHEESFHMDFTSAVNTSEDDDRSHLSFSFGHESTTERYTDDDDVFDDKASQRSETGSEISSQSTDTKHSETTSYTSETTESSWSGATVINSAAVPIPPQSRPLTTPTIMGSLVNRYAKDWQSGYKKF</sequence>
<evidence type="ECO:0000256" key="13">
    <source>
        <dbReference type="PROSITE-ProRule" id="PRU00076"/>
    </source>
</evidence>
<dbReference type="GO" id="GO:0007160">
    <property type="term" value="P:cell-matrix adhesion"/>
    <property type="evidence" value="ECO:0007669"/>
    <property type="project" value="InterPro"/>
</dbReference>
<feature type="domain" description="AMOP" evidence="19">
    <location>
        <begin position="1728"/>
        <end position="1856"/>
    </location>
</feature>
<dbReference type="InterPro" id="IPR036364">
    <property type="entry name" value="SEA_dom_sf"/>
</dbReference>
<dbReference type="FunFam" id="2.10.25.10:FF:000240">
    <property type="entry name" value="Vitamin K-dependent protein S"/>
    <property type="match status" value="1"/>
</dbReference>
<keyword evidence="11" id="KW-0675">Receptor</keyword>
<evidence type="ECO:0000256" key="12">
    <source>
        <dbReference type="ARBA" id="ARBA00023180"/>
    </source>
</evidence>
<dbReference type="InterPro" id="IPR018097">
    <property type="entry name" value="EGF_Ca-bd_CS"/>
</dbReference>
<dbReference type="EMBL" id="OV696686">
    <property type="protein sequence ID" value="CAH1228477.1"/>
    <property type="molecule type" value="Genomic_DNA"/>
</dbReference>
<evidence type="ECO:0000259" key="18">
    <source>
        <dbReference type="PROSITE" id="PS50026"/>
    </source>
</evidence>
<dbReference type="Gene3D" id="2.10.25.10">
    <property type="entry name" value="Laminin"/>
    <property type="match status" value="14"/>
</dbReference>
<dbReference type="FunFam" id="2.10.25.10:FF:000038">
    <property type="entry name" value="Fibrillin 2"/>
    <property type="match status" value="3"/>
</dbReference>
<keyword evidence="6" id="KW-0677">Repeat</keyword>
<evidence type="ECO:0000313" key="21">
    <source>
        <dbReference type="EMBL" id="CAH1228477.1"/>
    </source>
</evidence>
<dbReference type="FunFam" id="2.10.25.10:FF:000009">
    <property type="entry name" value="Low-density lipoprotein receptor isoform 1"/>
    <property type="match status" value="1"/>
</dbReference>
<dbReference type="PROSITE" id="PS51233">
    <property type="entry name" value="VWFD"/>
    <property type="match status" value="1"/>
</dbReference>
<dbReference type="Pfam" id="PF14670">
    <property type="entry name" value="FXa_inhibition"/>
    <property type="match status" value="1"/>
</dbReference>
<evidence type="ECO:0000313" key="22">
    <source>
        <dbReference type="Proteomes" id="UP000838412"/>
    </source>
</evidence>
<dbReference type="PROSITE" id="PS50026">
    <property type="entry name" value="EGF_3"/>
    <property type="match status" value="9"/>
</dbReference>
<feature type="region of interest" description="Disordered" evidence="14">
    <location>
        <begin position="328"/>
        <end position="376"/>
    </location>
</feature>
<keyword evidence="7" id="KW-0106">Calcium</keyword>
<dbReference type="InterPro" id="IPR001881">
    <property type="entry name" value="EGF-like_Ca-bd_dom"/>
</dbReference>
<dbReference type="Pfam" id="PF23263">
    <property type="entry name" value="C8-3_MUC4"/>
    <property type="match status" value="1"/>
</dbReference>
<dbReference type="InterPro" id="IPR052235">
    <property type="entry name" value="Nephronectin_domain"/>
</dbReference>
<dbReference type="FunFam" id="2.20.100.10:FF:000001">
    <property type="entry name" value="semaphorin-5A isoform X1"/>
    <property type="match status" value="1"/>
</dbReference>
<dbReference type="PROSITE" id="PS01187">
    <property type="entry name" value="EGF_CA"/>
    <property type="match status" value="3"/>
</dbReference>
<feature type="region of interest" description="Disordered" evidence="14">
    <location>
        <begin position="577"/>
        <end position="623"/>
    </location>
</feature>
<dbReference type="InterPro" id="IPR005533">
    <property type="entry name" value="AMOP_dom"/>
</dbReference>
<dbReference type="SMART" id="SM00539">
    <property type="entry name" value="NIDO"/>
    <property type="match status" value="1"/>
</dbReference>
<dbReference type="GO" id="GO:0006897">
    <property type="term" value="P:endocytosis"/>
    <property type="evidence" value="ECO:0007669"/>
    <property type="project" value="UniProtKB-KW"/>
</dbReference>
<dbReference type="SMART" id="SM00200">
    <property type="entry name" value="SEA"/>
    <property type="match status" value="2"/>
</dbReference>
<evidence type="ECO:0000256" key="2">
    <source>
        <dbReference type="ARBA" id="ARBA00022536"/>
    </source>
</evidence>
<feature type="disulfide bond" evidence="13">
    <location>
        <begin position="2280"/>
        <end position="2289"/>
    </location>
</feature>
<dbReference type="PROSITE" id="PS00010">
    <property type="entry name" value="ASX_HYDROXYL"/>
    <property type="match status" value="7"/>
</dbReference>